<protein>
    <submittedName>
        <fullName evidence="2">Uncharacterized protein</fullName>
    </submittedName>
</protein>
<feature type="region of interest" description="Disordered" evidence="1">
    <location>
        <begin position="167"/>
        <end position="206"/>
    </location>
</feature>
<name>A0A7U2F977_PHANO</name>
<accession>A0A7U2F977</accession>
<reference evidence="3" key="1">
    <citation type="journal article" date="2021" name="BMC Genomics">
        <title>Chromosome-level genome assembly and manually-curated proteome of model necrotroph Parastagonospora nodorum Sn15 reveals a genome-wide trove of candidate effector homologs, and redundancy of virulence-related functions within an accessory chromosome.</title>
        <authorList>
            <person name="Bertazzoni S."/>
            <person name="Jones D.A.B."/>
            <person name="Phan H.T."/>
            <person name="Tan K.-C."/>
            <person name="Hane J.K."/>
        </authorList>
    </citation>
    <scope>NUCLEOTIDE SEQUENCE [LARGE SCALE GENOMIC DNA]</scope>
    <source>
        <strain evidence="3">SN15 / ATCC MYA-4574 / FGSC 10173)</strain>
    </source>
</reference>
<evidence type="ECO:0000313" key="2">
    <source>
        <dbReference type="EMBL" id="QRD00852.1"/>
    </source>
</evidence>
<dbReference type="AlphaFoldDB" id="A0A7U2F977"/>
<gene>
    <name evidence="2" type="ORF">JI435_093770</name>
</gene>
<sequence>MVVITFPPPPLPPNSEKTPQQQYIEWLRIFLPGIIDEHNYQLASETVMQQYYNAFYETCSNDTVVDTFKYGVKRHGYPWARKHDTTGCQYWSTRFARSIYLIRFSNRLPGRKEKILWESLRLSIWDTVFQGMDHWDGYTRLVFNKARRLDSAWRIEVKAFSGSEIPEIPEEKARRQKQEAVSGEDKAKQDDEDERMAEEMEKAFNEGKCLSKETSFTEVS</sequence>
<organism evidence="2 3">
    <name type="scientific">Phaeosphaeria nodorum (strain SN15 / ATCC MYA-4574 / FGSC 10173)</name>
    <name type="common">Glume blotch fungus</name>
    <name type="synonym">Parastagonospora nodorum</name>
    <dbReference type="NCBI Taxonomy" id="321614"/>
    <lineage>
        <taxon>Eukaryota</taxon>
        <taxon>Fungi</taxon>
        <taxon>Dikarya</taxon>
        <taxon>Ascomycota</taxon>
        <taxon>Pezizomycotina</taxon>
        <taxon>Dothideomycetes</taxon>
        <taxon>Pleosporomycetidae</taxon>
        <taxon>Pleosporales</taxon>
        <taxon>Pleosporineae</taxon>
        <taxon>Phaeosphaeriaceae</taxon>
        <taxon>Parastagonospora</taxon>
    </lineage>
</organism>
<proteinExistence type="predicted"/>
<evidence type="ECO:0000256" key="1">
    <source>
        <dbReference type="SAM" id="MobiDB-lite"/>
    </source>
</evidence>
<dbReference type="Proteomes" id="UP000663193">
    <property type="component" value="Chromosome 11"/>
</dbReference>
<feature type="compositionally biased region" description="Basic and acidic residues" evidence="1">
    <location>
        <begin position="197"/>
        <end position="206"/>
    </location>
</feature>
<keyword evidence="3" id="KW-1185">Reference proteome</keyword>
<feature type="compositionally biased region" description="Basic and acidic residues" evidence="1">
    <location>
        <begin position="169"/>
        <end position="189"/>
    </location>
</feature>
<dbReference type="EMBL" id="CP069033">
    <property type="protein sequence ID" value="QRD00852.1"/>
    <property type="molecule type" value="Genomic_DNA"/>
</dbReference>
<evidence type="ECO:0000313" key="3">
    <source>
        <dbReference type="Proteomes" id="UP000663193"/>
    </source>
</evidence>
<dbReference type="VEuPathDB" id="FungiDB:JI435_093770"/>